<evidence type="ECO:0000259" key="8">
    <source>
        <dbReference type="Pfam" id="PF01435"/>
    </source>
</evidence>
<feature type="transmembrane region" description="Helical" evidence="7">
    <location>
        <begin position="303"/>
        <end position="324"/>
    </location>
</feature>
<evidence type="ECO:0000256" key="5">
    <source>
        <dbReference type="ARBA" id="ARBA00022833"/>
    </source>
</evidence>
<feature type="transmembrane region" description="Helical" evidence="7">
    <location>
        <begin position="126"/>
        <end position="147"/>
    </location>
</feature>
<feature type="transmembrane region" description="Helical" evidence="7">
    <location>
        <begin position="269"/>
        <end position="291"/>
    </location>
</feature>
<keyword evidence="7" id="KW-0812">Transmembrane</keyword>
<dbReference type="GO" id="GO:0004222">
    <property type="term" value="F:metalloendopeptidase activity"/>
    <property type="evidence" value="ECO:0007669"/>
    <property type="project" value="InterPro"/>
</dbReference>
<evidence type="ECO:0000256" key="2">
    <source>
        <dbReference type="ARBA" id="ARBA00022670"/>
    </source>
</evidence>
<sequence>MLIASLVSVFATDPVAATEAYMATMSAEQVDKSNSYFEGGYWLQLWNFLIGLAVAWLLLSGQRAAGFRDRLLAKLPKWLITPAYVFSYVFITTLLVFPMTVYQSFFREQKYDLMNQTFGQWFGEQMMAFGISLLVSTLALWGLYALIRKLGAAWRWWGAGAAIGFLALMMMVAPVYISPLFNDYTPMEEGPLRTEILAMAEANGVPAKNVYVFNISKQTDRVTANVSGFLGTTRISLSDTLLQRTTPAGVKSVMGHEIGHYALGHSYEMMVQFGLVIFLGFVFTHWGYAWAQARWGKKWGIGTIDDIAGLPLFFAVLSVFFFLATPVTNTIIRSNEIEADIFGLNAANEPDGFATVAVMLAEYRKIQPGPLEEFIFFDHPSGYNRVLMSMKWKAAQNKEEKAAP</sequence>
<keyword evidence="3" id="KW-0479">Metal-binding</keyword>
<comment type="cofactor">
    <cofactor evidence="1">
        <name>Zn(2+)</name>
        <dbReference type="ChEBI" id="CHEBI:29105"/>
    </cofactor>
</comment>
<evidence type="ECO:0000256" key="4">
    <source>
        <dbReference type="ARBA" id="ARBA00022801"/>
    </source>
</evidence>
<dbReference type="InterPro" id="IPR001915">
    <property type="entry name" value="Peptidase_M48"/>
</dbReference>
<dbReference type="Gene3D" id="3.30.2010.10">
    <property type="entry name" value="Metalloproteases ('zincins'), catalytic domain"/>
    <property type="match status" value="1"/>
</dbReference>
<dbReference type="GO" id="GO:0071586">
    <property type="term" value="P:CAAX-box protein processing"/>
    <property type="evidence" value="ECO:0007669"/>
    <property type="project" value="InterPro"/>
</dbReference>
<keyword evidence="2" id="KW-0645">Protease</keyword>
<keyword evidence="5" id="KW-0862">Zinc</keyword>
<dbReference type="AlphaFoldDB" id="A0A3B0RLB9"/>
<protein>
    <recommendedName>
        <fullName evidence="11">Peptidase, M48 family</fullName>
    </recommendedName>
</protein>
<dbReference type="InterPro" id="IPR027057">
    <property type="entry name" value="CAXX_Prtase_1"/>
</dbReference>
<evidence type="ECO:0000256" key="1">
    <source>
        <dbReference type="ARBA" id="ARBA00001947"/>
    </source>
</evidence>
<proteinExistence type="predicted"/>
<feature type="transmembrane region" description="Helical" evidence="7">
    <location>
        <begin position="79"/>
        <end position="106"/>
    </location>
</feature>
<evidence type="ECO:0000256" key="6">
    <source>
        <dbReference type="ARBA" id="ARBA00023049"/>
    </source>
</evidence>
<evidence type="ECO:0000256" key="7">
    <source>
        <dbReference type="SAM" id="Phobius"/>
    </source>
</evidence>
<dbReference type="InterPro" id="IPR032456">
    <property type="entry name" value="Peptidase_M48_N"/>
</dbReference>
<keyword evidence="7" id="KW-0472">Membrane</keyword>
<reference evidence="10" key="1">
    <citation type="submission" date="2018-06" db="EMBL/GenBank/DDBJ databases">
        <authorList>
            <person name="Zhirakovskaya E."/>
        </authorList>
    </citation>
    <scope>NUCLEOTIDE SEQUENCE</scope>
</reference>
<name>A0A3B0RLB9_9ZZZZ</name>
<dbReference type="Pfam" id="PF01435">
    <property type="entry name" value="Peptidase_M48"/>
    <property type="match status" value="1"/>
</dbReference>
<keyword evidence="4" id="KW-0378">Hydrolase</keyword>
<feature type="transmembrane region" description="Helical" evidence="7">
    <location>
        <begin position="41"/>
        <end position="59"/>
    </location>
</feature>
<dbReference type="PANTHER" id="PTHR10120">
    <property type="entry name" value="CAAX PRENYL PROTEASE 1"/>
    <property type="match status" value="1"/>
</dbReference>
<evidence type="ECO:0000256" key="3">
    <source>
        <dbReference type="ARBA" id="ARBA00022723"/>
    </source>
</evidence>
<dbReference type="GO" id="GO:0046872">
    <property type="term" value="F:metal ion binding"/>
    <property type="evidence" value="ECO:0007669"/>
    <property type="project" value="UniProtKB-KW"/>
</dbReference>
<keyword evidence="6" id="KW-0482">Metalloprotease</keyword>
<evidence type="ECO:0008006" key="11">
    <source>
        <dbReference type="Google" id="ProtNLM"/>
    </source>
</evidence>
<organism evidence="10">
    <name type="scientific">hydrothermal vent metagenome</name>
    <dbReference type="NCBI Taxonomy" id="652676"/>
    <lineage>
        <taxon>unclassified sequences</taxon>
        <taxon>metagenomes</taxon>
        <taxon>ecological metagenomes</taxon>
    </lineage>
</organism>
<evidence type="ECO:0000313" key="10">
    <source>
        <dbReference type="EMBL" id="VAV92817.1"/>
    </source>
</evidence>
<evidence type="ECO:0000259" key="9">
    <source>
        <dbReference type="Pfam" id="PF16491"/>
    </source>
</evidence>
<dbReference type="CDD" id="cd07343">
    <property type="entry name" value="M48A_Zmpste24p_like"/>
    <property type="match status" value="1"/>
</dbReference>
<feature type="domain" description="CAAX prenyl protease 1 N-terminal" evidence="9">
    <location>
        <begin position="21"/>
        <end position="182"/>
    </location>
</feature>
<feature type="domain" description="Peptidase M48" evidence="8">
    <location>
        <begin position="188"/>
        <end position="386"/>
    </location>
</feature>
<keyword evidence="7" id="KW-1133">Transmembrane helix</keyword>
<dbReference type="EMBL" id="UOEE01000152">
    <property type="protein sequence ID" value="VAV92817.1"/>
    <property type="molecule type" value="Genomic_DNA"/>
</dbReference>
<gene>
    <name evidence="10" type="ORF">MNBD_ALPHA06-824</name>
</gene>
<accession>A0A3B0RLB9</accession>
<dbReference type="Pfam" id="PF16491">
    <property type="entry name" value="Peptidase_M48_N"/>
    <property type="match status" value="1"/>
</dbReference>
<feature type="transmembrane region" description="Helical" evidence="7">
    <location>
        <begin position="154"/>
        <end position="177"/>
    </location>
</feature>